<dbReference type="InterPro" id="IPR009936">
    <property type="entry name" value="DUF1468"/>
</dbReference>
<dbReference type="Proteomes" id="UP001242480">
    <property type="component" value="Unassembled WGS sequence"/>
</dbReference>
<feature type="transmembrane region" description="Helical" evidence="2">
    <location>
        <begin position="12"/>
        <end position="34"/>
    </location>
</feature>
<gene>
    <name evidence="4" type="ORF">QO011_001963</name>
</gene>
<keyword evidence="2" id="KW-0472">Membrane</keyword>
<protein>
    <recommendedName>
        <fullName evidence="3">DUF1468 domain-containing protein</fullName>
    </recommendedName>
</protein>
<dbReference type="RefSeq" id="WP_307270868.1">
    <property type="nucleotide sequence ID" value="NZ_JAUSVX010000002.1"/>
</dbReference>
<feature type="domain" description="DUF1468" evidence="3">
    <location>
        <begin position="20"/>
        <end position="183"/>
    </location>
</feature>
<reference evidence="4 5" key="1">
    <citation type="submission" date="2023-07" db="EMBL/GenBank/DDBJ databases">
        <title>Genomic Encyclopedia of Type Strains, Phase IV (KMG-IV): sequencing the most valuable type-strain genomes for metagenomic binning, comparative biology and taxonomic classification.</title>
        <authorList>
            <person name="Goeker M."/>
        </authorList>
    </citation>
    <scope>NUCLEOTIDE SEQUENCE [LARGE SCALE GENOMIC DNA]</scope>
    <source>
        <strain evidence="4 5">DSM 19619</strain>
    </source>
</reference>
<evidence type="ECO:0000259" key="3">
    <source>
        <dbReference type="Pfam" id="PF07331"/>
    </source>
</evidence>
<evidence type="ECO:0000256" key="1">
    <source>
        <dbReference type="SAM" id="MobiDB-lite"/>
    </source>
</evidence>
<sequence length="192" mass="19533">MNARSTDRTSRATVGRDAVCGVATLVVALLYYLGARAIPESMLADAIGPSGLPIGYAGVLAALSVVLIARSVLGRSPAADRRGAPTARPPAADEAAPGRSARPRRGEDVALRDVARAAGVLAIGIAYVLALPAIGYPLGIALLISAMVLYQGGKAGRSLALAAIGGAALFWLVFAHVLHLPVPMGLWPSVIP</sequence>
<organism evidence="4 5">
    <name type="scientific">Labrys wisconsinensis</name>
    <dbReference type="NCBI Taxonomy" id="425677"/>
    <lineage>
        <taxon>Bacteria</taxon>
        <taxon>Pseudomonadati</taxon>
        <taxon>Pseudomonadota</taxon>
        <taxon>Alphaproteobacteria</taxon>
        <taxon>Hyphomicrobiales</taxon>
        <taxon>Xanthobacteraceae</taxon>
        <taxon>Labrys</taxon>
    </lineage>
</organism>
<dbReference type="Pfam" id="PF07331">
    <property type="entry name" value="TctB"/>
    <property type="match status" value="1"/>
</dbReference>
<evidence type="ECO:0000313" key="4">
    <source>
        <dbReference type="EMBL" id="MDQ0468963.1"/>
    </source>
</evidence>
<feature type="transmembrane region" description="Helical" evidence="2">
    <location>
        <begin position="159"/>
        <end position="178"/>
    </location>
</feature>
<keyword evidence="2" id="KW-1133">Transmembrane helix</keyword>
<feature type="region of interest" description="Disordered" evidence="1">
    <location>
        <begin position="78"/>
        <end position="105"/>
    </location>
</feature>
<feature type="compositionally biased region" description="Low complexity" evidence="1">
    <location>
        <begin position="84"/>
        <end position="100"/>
    </location>
</feature>
<accession>A0ABU0J3X1</accession>
<dbReference type="EMBL" id="JAUSVX010000002">
    <property type="protein sequence ID" value="MDQ0468963.1"/>
    <property type="molecule type" value="Genomic_DNA"/>
</dbReference>
<feature type="transmembrane region" description="Helical" evidence="2">
    <location>
        <begin position="54"/>
        <end position="73"/>
    </location>
</feature>
<evidence type="ECO:0000313" key="5">
    <source>
        <dbReference type="Proteomes" id="UP001242480"/>
    </source>
</evidence>
<keyword evidence="2" id="KW-0812">Transmembrane</keyword>
<keyword evidence="5" id="KW-1185">Reference proteome</keyword>
<comment type="caution">
    <text evidence="4">The sequence shown here is derived from an EMBL/GenBank/DDBJ whole genome shotgun (WGS) entry which is preliminary data.</text>
</comment>
<proteinExistence type="predicted"/>
<name>A0ABU0J3X1_9HYPH</name>
<evidence type="ECO:0000256" key="2">
    <source>
        <dbReference type="SAM" id="Phobius"/>
    </source>
</evidence>